<feature type="chain" id="PRO_5045042538" description="SH3b domain-containing protein" evidence="1">
    <location>
        <begin position="25"/>
        <end position="165"/>
    </location>
</feature>
<dbReference type="InterPro" id="IPR003646">
    <property type="entry name" value="SH3-like_bac-type"/>
</dbReference>
<dbReference type="Gene3D" id="2.30.30.40">
    <property type="entry name" value="SH3 Domains"/>
    <property type="match status" value="1"/>
</dbReference>
<comment type="caution">
    <text evidence="3">The sequence shown here is derived from an EMBL/GenBank/DDBJ whole genome shotgun (WGS) entry which is preliminary data.</text>
</comment>
<accession>A0ABQ5U3W7</accession>
<evidence type="ECO:0000256" key="1">
    <source>
        <dbReference type="SAM" id="SignalP"/>
    </source>
</evidence>
<sequence>MKSFLTRNLFLVLCVLLVSVPAFRAIAETGLPVPRFVSLGSSEVNVRVGPGKRYPISWVFVRSGWPVEIIAEYEHWRQIRDIEGETGWVHRNLLSGRRTILVTEDPRPLYEDPKEDSEVLLLAEPGVQGKLLQCDGEWCQVEIAGNEGWLRANQFYGVYANEKIR</sequence>
<gene>
    <name evidence="3" type="ORF">GCM10007924_04070</name>
</gene>
<feature type="signal peptide" evidence="1">
    <location>
        <begin position="1"/>
        <end position="24"/>
    </location>
</feature>
<evidence type="ECO:0000313" key="4">
    <source>
        <dbReference type="Proteomes" id="UP001161409"/>
    </source>
</evidence>
<evidence type="ECO:0000313" key="3">
    <source>
        <dbReference type="EMBL" id="GLQ05186.1"/>
    </source>
</evidence>
<evidence type="ECO:0000259" key="2">
    <source>
        <dbReference type="SMART" id="SM00287"/>
    </source>
</evidence>
<name>A0ABQ5U3W7_9PROT</name>
<organism evidence="3 4">
    <name type="scientific">Sneathiella chinensis</name>
    <dbReference type="NCBI Taxonomy" id="349750"/>
    <lineage>
        <taxon>Bacteria</taxon>
        <taxon>Pseudomonadati</taxon>
        <taxon>Pseudomonadota</taxon>
        <taxon>Alphaproteobacteria</taxon>
        <taxon>Sneathiellales</taxon>
        <taxon>Sneathiellaceae</taxon>
        <taxon>Sneathiella</taxon>
    </lineage>
</organism>
<dbReference type="SMART" id="SM00287">
    <property type="entry name" value="SH3b"/>
    <property type="match status" value="1"/>
</dbReference>
<dbReference type="Proteomes" id="UP001161409">
    <property type="component" value="Unassembled WGS sequence"/>
</dbReference>
<dbReference type="InterPro" id="IPR010466">
    <property type="entry name" value="DUF1058"/>
</dbReference>
<protein>
    <recommendedName>
        <fullName evidence="2">SH3b domain-containing protein</fullName>
    </recommendedName>
</protein>
<reference evidence="3" key="2">
    <citation type="submission" date="2023-01" db="EMBL/GenBank/DDBJ databases">
        <title>Draft genome sequence of Sneathiella chinensis strain NBRC 103408.</title>
        <authorList>
            <person name="Sun Q."/>
            <person name="Mori K."/>
        </authorList>
    </citation>
    <scope>NUCLEOTIDE SEQUENCE</scope>
    <source>
        <strain evidence="3">NBRC 103408</strain>
    </source>
</reference>
<keyword evidence="1" id="KW-0732">Signal</keyword>
<reference evidence="3" key="1">
    <citation type="journal article" date="2014" name="Int. J. Syst. Evol. Microbiol.">
        <title>Complete genome of a new Firmicutes species belonging to the dominant human colonic microbiota ('Ruminococcus bicirculans') reveals two chromosomes and a selective capacity to utilize plant glucans.</title>
        <authorList>
            <consortium name="NISC Comparative Sequencing Program"/>
            <person name="Wegmann U."/>
            <person name="Louis P."/>
            <person name="Goesmann A."/>
            <person name="Henrissat B."/>
            <person name="Duncan S.H."/>
            <person name="Flint H.J."/>
        </authorList>
    </citation>
    <scope>NUCLEOTIDE SEQUENCE</scope>
    <source>
        <strain evidence="3">NBRC 103408</strain>
    </source>
</reference>
<feature type="domain" description="SH3b" evidence="2">
    <location>
        <begin position="34"/>
        <end position="97"/>
    </location>
</feature>
<dbReference type="Pfam" id="PF06347">
    <property type="entry name" value="SH3_4"/>
    <property type="match status" value="2"/>
</dbReference>
<keyword evidence="4" id="KW-1185">Reference proteome</keyword>
<proteinExistence type="predicted"/>
<dbReference type="EMBL" id="BSNF01000001">
    <property type="protein sequence ID" value="GLQ05186.1"/>
    <property type="molecule type" value="Genomic_DNA"/>
</dbReference>